<keyword evidence="3" id="KW-1185">Reference proteome</keyword>
<dbReference type="EMBL" id="BONW01000020">
    <property type="protein sequence ID" value="GIG89282.1"/>
    <property type="molecule type" value="Genomic_DNA"/>
</dbReference>
<evidence type="ECO:0000256" key="1">
    <source>
        <dbReference type="SAM" id="MobiDB-lite"/>
    </source>
</evidence>
<sequence>MSTDAAITRPSLIAAEGETKAWEGAGIFESACGVVDGIANQNWLGVGGNAVAAGLSAIGAIMDPLQAVFAAGVGWLMEHVSFLREPLDKLAGDPKAIEGHAQTWYNIERRIYEATDFFVAEVNRSTAEWTSQAAAAYRQRARGHAESVQALGKVADAMSKATTIVGAMVGVIRNTIRDIVAEVIGACISKAIQALTVVLIPKVAAEVAILVGKTSSKILDLLERLFQAIKQMGILTSKCDSILAQIGQASRNTLRLEAFRLQAIGEAGGSGFSGFRGAYNTIGQGHTAVYGTVDQVVQNTARSAGQTNGSQNGGQAGDTLRGGNPSPTPIELPL</sequence>
<name>A0ABQ4E4N4_9ACTN</name>
<feature type="region of interest" description="Disordered" evidence="1">
    <location>
        <begin position="303"/>
        <end position="334"/>
    </location>
</feature>
<protein>
    <recommendedName>
        <fullName evidence="4">WXG100 family type VII secretion target</fullName>
    </recommendedName>
</protein>
<proteinExistence type="predicted"/>
<accession>A0ABQ4E4N4</accession>
<comment type="caution">
    <text evidence="2">The sequence shown here is derived from an EMBL/GenBank/DDBJ whole genome shotgun (WGS) entry which is preliminary data.</text>
</comment>
<gene>
    <name evidence="2" type="ORF">Pen02_42180</name>
</gene>
<evidence type="ECO:0000313" key="2">
    <source>
        <dbReference type="EMBL" id="GIG89282.1"/>
    </source>
</evidence>
<dbReference type="SUPFAM" id="SSF140453">
    <property type="entry name" value="EsxAB dimer-like"/>
    <property type="match status" value="1"/>
</dbReference>
<dbReference type="InterPro" id="IPR038332">
    <property type="entry name" value="PPE_sf"/>
</dbReference>
<dbReference type="Proteomes" id="UP000646749">
    <property type="component" value="Unassembled WGS sequence"/>
</dbReference>
<dbReference type="Gene3D" id="1.20.1260.20">
    <property type="entry name" value="PPE superfamily"/>
    <property type="match status" value="1"/>
</dbReference>
<organism evidence="2 3">
    <name type="scientific">Plantactinospora endophytica</name>
    <dbReference type="NCBI Taxonomy" id="673535"/>
    <lineage>
        <taxon>Bacteria</taxon>
        <taxon>Bacillati</taxon>
        <taxon>Actinomycetota</taxon>
        <taxon>Actinomycetes</taxon>
        <taxon>Micromonosporales</taxon>
        <taxon>Micromonosporaceae</taxon>
        <taxon>Plantactinospora</taxon>
    </lineage>
</organism>
<evidence type="ECO:0008006" key="4">
    <source>
        <dbReference type="Google" id="ProtNLM"/>
    </source>
</evidence>
<evidence type="ECO:0000313" key="3">
    <source>
        <dbReference type="Proteomes" id="UP000646749"/>
    </source>
</evidence>
<dbReference type="InterPro" id="IPR036689">
    <property type="entry name" value="ESAT-6-like_sf"/>
</dbReference>
<dbReference type="RefSeq" id="WP_203867787.1">
    <property type="nucleotide sequence ID" value="NZ_BONW01000020.1"/>
</dbReference>
<reference evidence="2 3" key="1">
    <citation type="submission" date="2021-01" db="EMBL/GenBank/DDBJ databases">
        <title>Whole genome shotgun sequence of Plantactinospora endophytica NBRC 110450.</title>
        <authorList>
            <person name="Komaki H."/>
            <person name="Tamura T."/>
        </authorList>
    </citation>
    <scope>NUCLEOTIDE SEQUENCE [LARGE SCALE GENOMIC DNA]</scope>
    <source>
        <strain evidence="2 3">NBRC 110450</strain>
    </source>
</reference>